<proteinExistence type="predicted"/>
<organism evidence="1 2">
    <name type="scientific">Irpex rosettiformis</name>
    <dbReference type="NCBI Taxonomy" id="378272"/>
    <lineage>
        <taxon>Eukaryota</taxon>
        <taxon>Fungi</taxon>
        <taxon>Dikarya</taxon>
        <taxon>Basidiomycota</taxon>
        <taxon>Agaricomycotina</taxon>
        <taxon>Agaricomycetes</taxon>
        <taxon>Polyporales</taxon>
        <taxon>Irpicaceae</taxon>
        <taxon>Irpex</taxon>
    </lineage>
</organism>
<evidence type="ECO:0000313" key="2">
    <source>
        <dbReference type="Proteomes" id="UP001055072"/>
    </source>
</evidence>
<dbReference type="EMBL" id="MU274907">
    <property type="protein sequence ID" value="KAI0090535.1"/>
    <property type="molecule type" value="Genomic_DNA"/>
</dbReference>
<comment type="caution">
    <text evidence="1">The sequence shown here is derived from an EMBL/GenBank/DDBJ whole genome shotgun (WGS) entry which is preliminary data.</text>
</comment>
<name>A0ACB8U994_9APHY</name>
<reference evidence="1" key="1">
    <citation type="journal article" date="2021" name="Environ. Microbiol.">
        <title>Gene family expansions and transcriptome signatures uncover fungal adaptations to wood decay.</title>
        <authorList>
            <person name="Hage H."/>
            <person name="Miyauchi S."/>
            <person name="Viragh M."/>
            <person name="Drula E."/>
            <person name="Min B."/>
            <person name="Chaduli D."/>
            <person name="Navarro D."/>
            <person name="Favel A."/>
            <person name="Norest M."/>
            <person name="Lesage-Meessen L."/>
            <person name="Balint B."/>
            <person name="Merenyi Z."/>
            <person name="de Eugenio L."/>
            <person name="Morin E."/>
            <person name="Martinez A.T."/>
            <person name="Baldrian P."/>
            <person name="Stursova M."/>
            <person name="Martinez M.J."/>
            <person name="Novotny C."/>
            <person name="Magnuson J.K."/>
            <person name="Spatafora J.W."/>
            <person name="Maurice S."/>
            <person name="Pangilinan J."/>
            <person name="Andreopoulos W."/>
            <person name="LaButti K."/>
            <person name="Hundley H."/>
            <person name="Na H."/>
            <person name="Kuo A."/>
            <person name="Barry K."/>
            <person name="Lipzen A."/>
            <person name="Henrissat B."/>
            <person name="Riley R."/>
            <person name="Ahrendt S."/>
            <person name="Nagy L.G."/>
            <person name="Grigoriev I.V."/>
            <person name="Martin F."/>
            <person name="Rosso M.N."/>
        </authorList>
    </citation>
    <scope>NUCLEOTIDE SEQUENCE</scope>
    <source>
        <strain evidence="1">CBS 384.51</strain>
    </source>
</reference>
<gene>
    <name evidence="1" type="ORF">BDY19DRAFT_991980</name>
</gene>
<protein>
    <submittedName>
        <fullName evidence="1">CMGC/MAPK/ERK protein kinase</fullName>
    </submittedName>
</protein>
<keyword evidence="1" id="KW-0418">Kinase</keyword>
<keyword evidence="2" id="KW-1185">Reference proteome</keyword>
<sequence length="428" mass="48247">MQRHSFQALNSTFIVDSEYQFVKELGQGAYGCVVAAKHRRSGEGCAIKKITNINTKRILTKRCLREIKLLHHFRGHKNITCLYDMDIVFRPDGNFDEVYLYEELMEADLHAIIRSGQPLSDAHFQSFIYQTLCGLKYIHSANVLHRDLKPGNLLVNADCELKICDFGLARGYQPGSGNQPRSASTANQGFMTEYVATRWYRAPEIMLSFANYGPAIDVWSVGCILAELLAGKPIFKGRDYVDQLNQILHYLGTPSEDTLRRVGSPRAQDYIRSLPIRPRVPFNTLFPRASHLALDLLGQLLNFDPAKRITCEQALNHPYLAVWHDPNDEPSCPSSFDFGFEEEDGIEGMKRLIVDEVQSFRAEVRQQARAGGQIRRQDSLPIPTREEIQQSTPVGSGGQGERAPSPVTEDPSAELEKELASTHINARR</sequence>
<dbReference type="Proteomes" id="UP001055072">
    <property type="component" value="Unassembled WGS sequence"/>
</dbReference>
<evidence type="ECO:0000313" key="1">
    <source>
        <dbReference type="EMBL" id="KAI0090535.1"/>
    </source>
</evidence>
<keyword evidence="1" id="KW-0808">Transferase</keyword>
<accession>A0ACB8U994</accession>